<keyword evidence="2" id="KW-1185">Reference proteome</keyword>
<dbReference type="Proteomes" id="UP001055879">
    <property type="component" value="Linkage Group LG06"/>
</dbReference>
<evidence type="ECO:0000313" key="1">
    <source>
        <dbReference type="EMBL" id="KAI3718440.1"/>
    </source>
</evidence>
<gene>
    <name evidence="1" type="ORF">L6452_19311</name>
</gene>
<proteinExistence type="predicted"/>
<evidence type="ECO:0000313" key="2">
    <source>
        <dbReference type="Proteomes" id="UP001055879"/>
    </source>
</evidence>
<reference evidence="2" key="1">
    <citation type="journal article" date="2022" name="Mol. Ecol. Resour.">
        <title>The genomes of chicory, endive, great burdock and yacon provide insights into Asteraceae palaeo-polyploidization history and plant inulin production.</title>
        <authorList>
            <person name="Fan W."/>
            <person name="Wang S."/>
            <person name="Wang H."/>
            <person name="Wang A."/>
            <person name="Jiang F."/>
            <person name="Liu H."/>
            <person name="Zhao H."/>
            <person name="Xu D."/>
            <person name="Zhang Y."/>
        </authorList>
    </citation>
    <scope>NUCLEOTIDE SEQUENCE [LARGE SCALE GENOMIC DNA]</scope>
    <source>
        <strain evidence="2">cv. Niubang</strain>
    </source>
</reference>
<organism evidence="1 2">
    <name type="scientific">Arctium lappa</name>
    <name type="common">Greater burdock</name>
    <name type="synonym">Lappa major</name>
    <dbReference type="NCBI Taxonomy" id="4217"/>
    <lineage>
        <taxon>Eukaryota</taxon>
        <taxon>Viridiplantae</taxon>
        <taxon>Streptophyta</taxon>
        <taxon>Embryophyta</taxon>
        <taxon>Tracheophyta</taxon>
        <taxon>Spermatophyta</taxon>
        <taxon>Magnoliopsida</taxon>
        <taxon>eudicotyledons</taxon>
        <taxon>Gunneridae</taxon>
        <taxon>Pentapetalae</taxon>
        <taxon>asterids</taxon>
        <taxon>campanulids</taxon>
        <taxon>Asterales</taxon>
        <taxon>Asteraceae</taxon>
        <taxon>Carduoideae</taxon>
        <taxon>Cardueae</taxon>
        <taxon>Arctiinae</taxon>
        <taxon>Arctium</taxon>
    </lineage>
</organism>
<dbReference type="EMBL" id="CM042052">
    <property type="protein sequence ID" value="KAI3718440.1"/>
    <property type="molecule type" value="Genomic_DNA"/>
</dbReference>
<comment type="caution">
    <text evidence="1">The sequence shown here is derived from an EMBL/GenBank/DDBJ whole genome shotgun (WGS) entry which is preliminary data.</text>
</comment>
<sequence>MREATNMYKKHTIVYELSRIPLILTFHPFTSIALRVANLGFIDLENIKSKWVLWNLKVWKWNMDFSIKVRGSESGVYGFSCEVEVSRGGAAVVGFLFAMEEIEEVEVVTLELVMSSVMVDAEEVDAASNDNDLRLIIFFVLQTLMKVGKKVSQR</sequence>
<name>A0ACB9B916_ARCLA</name>
<reference evidence="1 2" key="2">
    <citation type="journal article" date="2022" name="Mol. Ecol. Resour.">
        <title>The genomes of chicory, endive, great burdock and yacon provide insights into Asteraceae paleo-polyploidization history and plant inulin production.</title>
        <authorList>
            <person name="Fan W."/>
            <person name="Wang S."/>
            <person name="Wang H."/>
            <person name="Wang A."/>
            <person name="Jiang F."/>
            <person name="Liu H."/>
            <person name="Zhao H."/>
            <person name="Xu D."/>
            <person name="Zhang Y."/>
        </authorList>
    </citation>
    <scope>NUCLEOTIDE SEQUENCE [LARGE SCALE GENOMIC DNA]</scope>
    <source>
        <strain evidence="2">cv. Niubang</strain>
    </source>
</reference>
<accession>A0ACB9B916</accession>
<protein>
    <submittedName>
        <fullName evidence="1">Uncharacterized protein</fullName>
    </submittedName>
</protein>